<dbReference type="EMBL" id="CP021995">
    <property type="protein sequence ID" value="ASD25464.1"/>
    <property type="molecule type" value="Genomic_DNA"/>
</dbReference>
<reference evidence="1 2" key="2">
    <citation type="submission" date="2017-06" db="EMBL/GenBank/DDBJ databases">
        <authorList>
            <person name="Kim H.J."/>
            <person name="Triplett B.A."/>
        </authorList>
    </citation>
    <scope>NUCLEOTIDE SEQUENCE [LARGE SCALE GENOMIC DNA]</scope>
    <source>
        <strain evidence="1 2">BZC3</strain>
    </source>
</reference>
<gene>
    <name evidence="1" type="ORF">CD943_00235</name>
</gene>
<accession>A0A1Z3LTB4</accession>
<dbReference type="RefSeq" id="WP_088409712.1">
    <property type="nucleotide sequence ID" value="NZ_CP021995.1"/>
</dbReference>
<protein>
    <submittedName>
        <fullName evidence="1">Uncharacterized protein</fullName>
    </submittedName>
</protein>
<evidence type="ECO:0000313" key="2">
    <source>
        <dbReference type="Proteomes" id="UP000197024"/>
    </source>
</evidence>
<name>A0A1Z3LTB4_BREDI</name>
<dbReference type="AlphaFoldDB" id="A0A1Z3LTB4"/>
<reference evidence="1 2" key="1">
    <citation type="submission" date="2017-06" db="EMBL/GenBank/DDBJ databases">
        <title>Biodegradation of gentamicin by bacterial consortia AMQD4 in synthetic medium and raw gentamicin sewage.</title>
        <authorList>
            <person name="Chang H."/>
            <person name="Feng Y."/>
            <person name="Li Z."/>
            <person name="Xue J."/>
            <person name="Cheng D."/>
        </authorList>
    </citation>
    <scope>NUCLEOTIDE SEQUENCE [LARGE SCALE GENOMIC DNA]</scope>
    <source>
        <strain evidence="1 2">BZC3</strain>
    </source>
</reference>
<sequence>MQTPWGRLADLDLTSLDLCGEIISNDKHQLAEGLVVESLIDQIYERIPPLRPSATLLDVDTAVVRHRGRWLAFVLVHSRQSGLGRYLIALEKAFQVHVVERAPNGDLVLRRWREGGVVGRTAPLEEAMAALSGRLRPEPVTVAHEVRDIRRHRASFWGYLTSRYGPELGARVVLPRLFLNYGIQPWFRAVWNLDRVLVDDDQVWFLEIKHKYPMEGRTLAFGLNRGEADVIDALATAGIRCLHTILVKPRWDKSEGAGYLLAGLEQRERALVIAAELDAAAIARMRSGGQRSSGADTTYAGKGSQNYHSIPASSFHLLGTFSTPSPVAAAMSGMLEGKPPPLIADDLLRQHRIDVPRR</sequence>
<proteinExistence type="predicted"/>
<dbReference type="Proteomes" id="UP000197024">
    <property type="component" value="Chromosome"/>
</dbReference>
<organism evidence="1 2">
    <name type="scientific">Brevundimonas diminuta</name>
    <name type="common">Pseudomonas diminuta</name>
    <dbReference type="NCBI Taxonomy" id="293"/>
    <lineage>
        <taxon>Bacteria</taxon>
        <taxon>Pseudomonadati</taxon>
        <taxon>Pseudomonadota</taxon>
        <taxon>Alphaproteobacteria</taxon>
        <taxon>Caulobacterales</taxon>
        <taxon>Caulobacteraceae</taxon>
        <taxon>Brevundimonas</taxon>
    </lineage>
</organism>
<evidence type="ECO:0000313" key="1">
    <source>
        <dbReference type="EMBL" id="ASD25464.1"/>
    </source>
</evidence>